<protein>
    <submittedName>
        <fullName evidence="1">Uncharacterized protein</fullName>
    </submittedName>
</protein>
<dbReference type="AlphaFoldDB" id="A0A0C9UIR3"/>
<proteinExistence type="predicted"/>
<accession>A0A0C9UIR3</accession>
<dbReference type="EMBL" id="KN837431">
    <property type="protein sequence ID" value="KIJ25135.1"/>
    <property type="molecule type" value="Genomic_DNA"/>
</dbReference>
<gene>
    <name evidence="1" type="ORF">M422DRAFT_273912</name>
</gene>
<sequence>MPFWTHSTLHPLEDSLSIIIPMVASAEKEEEVINEEESDDDMDDEDMGQVLQTATFDEEMDLLIYKMQNMISKLYHQQQFRDTRYLNDFKKETGRFFHY</sequence>
<evidence type="ECO:0000313" key="2">
    <source>
        <dbReference type="Proteomes" id="UP000054279"/>
    </source>
</evidence>
<evidence type="ECO:0000313" key="1">
    <source>
        <dbReference type="EMBL" id="KIJ25135.1"/>
    </source>
</evidence>
<keyword evidence="2" id="KW-1185">Reference proteome</keyword>
<dbReference type="HOGENOM" id="CLU_2321861_0_0_1"/>
<reference evidence="1 2" key="1">
    <citation type="submission" date="2014-06" db="EMBL/GenBank/DDBJ databases">
        <title>Evolutionary Origins and Diversification of the Mycorrhizal Mutualists.</title>
        <authorList>
            <consortium name="DOE Joint Genome Institute"/>
            <consortium name="Mycorrhizal Genomics Consortium"/>
            <person name="Kohler A."/>
            <person name="Kuo A."/>
            <person name="Nagy L.G."/>
            <person name="Floudas D."/>
            <person name="Copeland A."/>
            <person name="Barry K.W."/>
            <person name="Cichocki N."/>
            <person name="Veneault-Fourrey C."/>
            <person name="LaButti K."/>
            <person name="Lindquist E.A."/>
            <person name="Lipzen A."/>
            <person name="Lundell T."/>
            <person name="Morin E."/>
            <person name="Murat C."/>
            <person name="Riley R."/>
            <person name="Ohm R."/>
            <person name="Sun H."/>
            <person name="Tunlid A."/>
            <person name="Henrissat B."/>
            <person name="Grigoriev I.V."/>
            <person name="Hibbett D.S."/>
            <person name="Martin F."/>
        </authorList>
    </citation>
    <scope>NUCLEOTIDE SEQUENCE [LARGE SCALE GENOMIC DNA]</scope>
    <source>
        <strain evidence="1 2">SS14</strain>
    </source>
</reference>
<dbReference type="Proteomes" id="UP000054279">
    <property type="component" value="Unassembled WGS sequence"/>
</dbReference>
<organism evidence="1 2">
    <name type="scientific">Sphaerobolus stellatus (strain SS14)</name>
    <dbReference type="NCBI Taxonomy" id="990650"/>
    <lineage>
        <taxon>Eukaryota</taxon>
        <taxon>Fungi</taxon>
        <taxon>Dikarya</taxon>
        <taxon>Basidiomycota</taxon>
        <taxon>Agaricomycotina</taxon>
        <taxon>Agaricomycetes</taxon>
        <taxon>Phallomycetidae</taxon>
        <taxon>Geastrales</taxon>
        <taxon>Sphaerobolaceae</taxon>
        <taxon>Sphaerobolus</taxon>
    </lineage>
</organism>
<name>A0A0C9UIR3_SPHS4</name>